<comment type="caution">
    <text evidence="1">The sequence shown here is derived from an EMBL/GenBank/DDBJ whole genome shotgun (WGS) entry which is preliminary data.</text>
</comment>
<sequence>MGQLFHDRQVVDIQAHRREVFESVYVIHLGSVEEFFPKFERHLVGYTDKVIIGDGAKWIWNWADDNYPEREANL</sequence>
<keyword evidence="2" id="KW-1185">Reference proteome</keyword>
<dbReference type="Proteomes" id="UP000223913">
    <property type="component" value="Unassembled WGS sequence"/>
</dbReference>
<accession>A0A2D0N315</accession>
<organism evidence="1 2">
    <name type="scientific">Flavilitoribacter nigricans (strain ATCC 23147 / DSM 23189 / NBRC 102662 / NCIMB 1420 / SS-2)</name>
    <name type="common">Lewinella nigricans</name>
    <dbReference type="NCBI Taxonomy" id="1122177"/>
    <lineage>
        <taxon>Bacteria</taxon>
        <taxon>Pseudomonadati</taxon>
        <taxon>Bacteroidota</taxon>
        <taxon>Saprospiria</taxon>
        <taxon>Saprospirales</taxon>
        <taxon>Lewinellaceae</taxon>
        <taxon>Flavilitoribacter</taxon>
    </lineage>
</organism>
<gene>
    <name evidence="1" type="ORF">CRP01_30810</name>
</gene>
<reference evidence="1 2" key="1">
    <citation type="submission" date="2017-10" db="EMBL/GenBank/DDBJ databases">
        <title>The draft genome sequence of Lewinella nigricans NBRC 102662.</title>
        <authorList>
            <person name="Wang K."/>
        </authorList>
    </citation>
    <scope>NUCLEOTIDE SEQUENCE [LARGE SCALE GENOMIC DNA]</scope>
    <source>
        <strain evidence="1 2">NBRC 102662</strain>
    </source>
</reference>
<dbReference type="AlphaFoldDB" id="A0A2D0N315"/>
<protein>
    <submittedName>
        <fullName evidence="1">Uncharacterized protein</fullName>
    </submittedName>
</protein>
<dbReference type="EMBL" id="PDUD01000037">
    <property type="protein sequence ID" value="PHN02776.1"/>
    <property type="molecule type" value="Genomic_DNA"/>
</dbReference>
<proteinExistence type="predicted"/>
<evidence type="ECO:0000313" key="2">
    <source>
        <dbReference type="Proteomes" id="UP000223913"/>
    </source>
</evidence>
<evidence type="ECO:0000313" key="1">
    <source>
        <dbReference type="EMBL" id="PHN02776.1"/>
    </source>
</evidence>
<name>A0A2D0N315_FLAN2</name>